<name>A0A3M6VHF4_9STRA</name>
<evidence type="ECO:0000313" key="3">
    <source>
        <dbReference type="Proteomes" id="UP000282087"/>
    </source>
</evidence>
<dbReference type="Gene3D" id="1.10.510.10">
    <property type="entry name" value="Transferase(Phosphotransferase) domain 1"/>
    <property type="match status" value="1"/>
</dbReference>
<keyword evidence="1" id="KW-0067">ATP-binding</keyword>
<dbReference type="GO" id="GO:0005524">
    <property type="term" value="F:ATP binding"/>
    <property type="evidence" value="ECO:0007669"/>
    <property type="project" value="UniProtKB-UniRule"/>
</dbReference>
<dbReference type="VEuPathDB" id="FungiDB:DD237_003546"/>
<dbReference type="Proteomes" id="UP000282087">
    <property type="component" value="Unassembled WGS sequence"/>
</dbReference>
<dbReference type="SUPFAM" id="SSF56112">
    <property type="entry name" value="Protein kinase-like (PK-like)"/>
    <property type="match status" value="1"/>
</dbReference>
<dbReference type="PROSITE" id="PS00107">
    <property type="entry name" value="PROTEIN_KINASE_ATP"/>
    <property type="match status" value="1"/>
</dbReference>
<dbReference type="EMBL" id="QLLG01000228">
    <property type="protein sequence ID" value="RMX65817.1"/>
    <property type="molecule type" value="Genomic_DNA"/>
</dbReference>
<organism evidence="2 3">
    <name type="scientific">Peronospora effusa</name>
    <dbReference type="NCBI Taxonomy" id="542832"/>
    <lineage>
        <taxon>Eukaryota</taxon>
        <taxon>Sar</taxon>
        <taxon>Stramenopiles</taxon>
        <taxon>Oomycota</taxon>
        <taxon>Peronosporomycetes</taxon>
        <taxon>Peronosporales</taxon>
        <taxon>Peronosporaceae</taxon>
        <taxon>Peronospora</taxon>
    </lineage>
</organism>
<dbReference type="InterPro" id="IPR011009">
    <property type="entry name" value="Kinase-like_dom_sf"/>
</dbReference>
<dbReference type="STRING" id="542832.A0A3M6VHF4"/>
<evidence type="ECO:0000256" key="1">
    <source>
        <dbReference type="PROSITE-ProRule" id="PRU10141"/>
    </source>
</evidence>
<keyword evidence="1" id="KW-0547">Nucleotide-binding</keyword>
<reference evidence="2 3" key="1">
    <citation type="submission" date="2018-06" db="EMBL/GenBank/DDBJ databases">
        <title>Comparative genomics of downy mildews reveals potential adaptations to biotrophy.</title>
        <authorList>
            <person name="Fletcher K."/>
            <person name="Klosterman S.J."/>
            <person name="Derevnina L."/>
            <person name="Martin F."/>
            <person name="Koike S."/>
            <person name="Reyes Chin-Wo S."/>
            <person name="Mou B."/>
            <person name="Michelmore R."/>
        </authorList>
    </citation>
    <scope>NUCLEOTIDE SEQUENCE [LARGE SCALE GENOMIC DNA]</scope>
    <source>
        <strain evidence="2 3">R14</strain>
    </source>
</reference>
<proteinExistence type="predicted"/>
<dbReference type="InterPro" id="IPR017441">
    <property type="entry name" value="Protein_kinase_ATP_BS"/>
</dbReference>
<gene>
    <name evidence="2" type="ORF">DD238_002990</name>
</gene>
<evidence type="ECO:0008006" key="4">
    <source>
        <dbReference type="Google" id="ProtNLM"/>
    </source>
</evidence>
<feature type="binding site" evidence="1">
    <location>
        <position position="264"/>
    </location>
    <ligand>
        <name>ATP</name>
        <dbReference type="ChEBI" id="CHEBI:30616"/>
    </ligand>
</feature>
<keyword evidence="3" id="KW-1185">Reference proteome</keyword>
<comment type="caution">
    <text evidence="2">The sequence shown here is derived from an EMBL/GenBank/DDBJ whole genome shotgun (WGS) entry which is preliminary data.</text>
</comment>
<accession>A0A3M6VHF4</accession>
<sequence>MDEMLDEKLDEKLALLYHKTAKSYSNSTLGHREIARLEKDELFFDFAPIQSDAITNEADFVAFVTPFFSSILESCGLVFVNSGRYPWLPQSPNLKKNKYLKPSGFATHRGMYHAKPEPEGQVHRPGEFFRFGVAEEELFDCLILFESKLRISDAAFGQVVQYLQNLCPEDSAYAILFDRQSFWLIKSYKTVVCSVQKAKWITKGSKSLFQNFISKNTSPWVAYLTNACIALSVDVVEGDAFLGRGSYGRVFKVIGQDENIFALKILTDFQLFRRERKALIEAEHTGLTIRLVSREYIETIEGWALLMYPVGKPLPRPETREEVRSLFQLLWQLHAKNLVHGDPRVPNVILTEEKALWIDLAELCEACPNLKRRDAEMLTRSIRRLPFRYSLSLALVHSLDSYYQCATQENLDHLAEVVWESVLSAAANLQLLNVRKRPSKKRNHVEPNDVMYVSERLESSAEDTKETEETPIWYNGACSGSAVRHLYAVKKVKLDPDDRTMKKKIYVK</sequence>
<dbReference type="AlphaFoldDB" id="A0A3M6VHF4"/>
<evidence type="ECO:0000313" key="2">
    <source>
        <dbReference type="EMBL" id="RMX65817.1"/>
    </source>
</evidence>
<protein>
    <recommendedName>
        <fullName evidence="4">Protein kinase domain-containing protein</fullName>
    </recommendedName>
</protein>